<name>X0UYC1_9ZZZZ</name>
<reference evidence="1" key="1">
    <citation type="journal article" date="2014" name="Front. Microbiol.">
        <title>High frequency of phylogenetically diverse reductive dehalogenase-homologous genes in deep subseafloor sedimentary metagenomes.</title>
        <authorList>
            <person name="Kawai M."/>
            <person name="Futagami T."/>
            <person name="Toyoda A."/>
            <person name="Takaki Y."/>
            <person name="Nishi S."/>
            <person name="Hori S."/>
            <person name="Arai W."/>
            <person name="Tsubouchi T."/>
            <person name="Morono Y."/>
            <person name="Uchiyama I."/>
            <person name="Ito T."/>
            <person name="Fujiyama A."/>
            <person name="Inagaki F."/>
            <person name="Takami H."/>
        </authorList>
    </citation>
    <scope>NUCLEOTIDE SEQUENCE</scope>
    <source>
        <strain evidence="1">Expedition CK06-06</strain>
    </source>
</reference>
<dbReference type="AlphaFoldDB" id="X0UYC1"/>
<evidence type="ECO:0000313" key="1">
    <source>
        <dbReference type="EMBL" id="GAG05298.1"/>
    </source>
</evidence>
<proteinExistence type="predicted"/>
<sequence length="110" mass="13262">MQKNKKSLNKREYREMLDDICDEYCSEENDCVLKEFLVSAHPSPRLLMQMKCVERFRKNIAKEQNKKHKEIEWSEAMAEWVLRGYAKKFADVYKEGEKYIATYKKVVEDE</sequence>
<protein>
    <submittedName>
        <fullName evidence="1">Uncharacterized protein</fullName>
    </submittedName>
</protein>
<organism evidence="1">
    <name type="scientific">marine sediment metagenome</name>
    <dbReference type="NCBI Taxonomy" id="412755"/>
    <lineage>
        <taxon>unclassified sequences</taxon>
        <taxon>metagenomes</taxon>
        <taxon>ecological metagenomes</taxon>
    </lineage>
</organism>
<dbReference type="EMBL" id="BARS01024216">
    <property type="protein sequence ID" value="GAG05298.1"/>
    <property type="molecule type" value="Genomic_DNA"/>
</dbReference>
<comment type="caution">
    <text evidence="1">The sequence shown here is derived from an EMBL/GenBank/DDBJ whole genome shotgun (WGS) entry which is preliminary data.</text>
</comment>
<gene>
    <name evidence="1" type="ORF">S01H1_38466</name>
</gene>
<accession>X0UYC1</accession>